<reference evidence="1 2" key="1">
    <citation type="journal article" date="2016" name="Genome Announc.">
        <title>First Complete Genome Sequence of a Subdivision 6 Acidobacterium Strain.</title>
        <authorList>
            <person name="Huang S."/>
            <person name="Vieira S."/>
            <person name="Bunk B."/>
            <person name="Riedel T."/>
            <person name="Sproer C."/>
            <person name="Overmann J."/>
        </authorList>
    </citation>
    <scope>NUCLEOTIDE SEQUENCE [LARGE SCALE GENOMIC DNA]</scope>
    <source>
        <strain evidence="2">DSM 100886 HEG_-6_39</strain>
    </source>
</reference>
<evidence type="ECO:0000313" key="1">
    <source>
        <dbReference type="EMBL" id="AMY08390.1"/>
    </source>
</evidence>
<keyword evidence="2" id="KW-1185">Reference proteome</keyword>
<evidence type="ECO:0000313" key="2">
    <source>
        <dbReference type="Proteomes" id="UP000076079"/>
    </source>
</evidence>
<dbReference type="RefSeq" id="WP_157898878.1">
    <property type="nucleotide sequence ID" value="NZ_CP015136.1"/>
</dbReference>
<dbReference type="AlphaFoldDB" id="A0A143PJH2"/>
<dbReference type="Proteomes" id="UP000076079">
    <property type="component" value="Chromosome"/>
</dbReference>
<accession>A0A143PJH2</accession>
<organism evidence="1 2">
    <name type="scientific">Luteitalea pratensis</name>
    <dbReference type="NCBI Taxonomy" id="1855912"/>
    <lineage>
        <taxon>Bacteria</taxon>
        <taxon>Pseudomonadati</taxon>
        <taxon>Acidobacteriota</taxon>
        <taxon>Vicinamibacteria</taxon>
        <taxon>Vicinamibacterales</taxon>
        <taxon>Vicinamibacteraceae</taxon>
        <taxon>Luteitalea</taxon>
    </lineage>
</organism>
<sequence length="274" mass="29823">MGSRMSVTSRLLAATLTVLTILTTHVAAQGRRLNDKEVESLLERIDHERDRFEDQLDGELKRTTLRGPAGDVQVDRFLDDLQRNVGNLKDRFDAKYAANTEASTVLRQGSDIDRFMATRAADFDGASEWKRLSASLGELAAVYGAPWPMPTGAQARRMNDDEVQATARSLADNADKFKKAYDSALKGDPTVDKASREAAVGGVEHLKKTARELASAVGDDRPATGEVTALFHQADTIRTGASARTMPAAAQSSWTGVERDLDKLATAFGLTRTR</sequence>
<dbReference type="EMBL" id="CP015136">
    <property type="protein sequence ID" value="AMY08390.1"/>
    <property type="molecule type" value="Genomic_DNA"/>
</dbReference>
<gene>
    <name evidence="1" type="ORF">LuPra_01590</name>
</gene>
<reference evidence="2" key="2">
    <citation type="submission" date="2016-04" db="EMBL/GenBank/DDBJ databases">
        <title>First Complete Genome Sequence of a Subdivision 6 Acidobacterium.</title>
        <authorList>
            <person name="Huang S."/>
            <person name="Vieira S."/>
            <person name="Bunk B."/>
            <person name="Riedel T."/>
            <person name="Sproeer C."/>
            <person name="Overmann J."/>
        </authorList>
    </citation>
    <scope>NUCLEOTIDE SEQUENCE [LARGE SCALE GENOMIC DNA]</scope>
    <source>
        <strain evidence="2">DSM 100886 HEG_-6_39</strain>
    </source>
</reference>
<proteinExistence type="predicted"/>
<dbReference type="KEGG" id="abac:LuPra_01590"/>
<name>A0A143PJH2_LUTPR</name>
<protein>
    <submittedName>
        <fullName evidence="1">Uncharacterized protein</fullName>
    </submittedName>
</protein>